<protein>
    <submittedName>
        <fullName evidence="1">ATP-dependent DNA helicase RecG</fullName>
    </submittedName>
</protein>
<keyword evidence="1" id="KW-0347">Helicase</keyword>
<feature type="non-terminal residue" evidence="1">
    <location>
        <position position="82"/>
    </location>
</feature>
<gene>
    <name evidence="1" type="ORF">D7Y13_43575</name>
</gene>
<evidence type="ECO:0000313" key="1">
    <source>
        <dbReference type="EMBL" id="RKH79348.1"/>
    </source>
</evidence>
<dbReference type="SUPFAM" id="SSF50249">
    <property type="entry name" value="Nucleic acid-binding proteins"/>
    <property type="match status" value="1"/>
</dbReference>
<proteinExistence type="predicted"/>
<accession>A0ABX9Q263</accession>
<keyword evidence="1" id="KW-0378">Hydrolase</keyword>
<dbReference type="InterPro" id="IPR012340">
    <property type="entry name" value="NA-bd_OB-fold"/>
</dbReference>
<dbReference type="EMBL" id="RAWI01001165">
    <property type="protein sequence ID" value="RKH79348.1"/>
    <property type="molecule type" value="Genomic_DNA"/>
</dbReference>
<organism evidence="1 2">
    <name type="scientific">Corallococcus praedator</name>
    <dbReference type="NCBI Taxonomy" id="2316724"/>
    <lineage>
        <taxon>Bacteria</taxon>
        <taxon>Pseudomonadati</taxon>
        <taxon>Myxococcota</taxon>
        <taxon>Myxococcia</taxon>
        <taxon>Myxococcales</taxon>
        <taxon>Cystobacterineae</taxon>
        <taxon>Myxococcaceae</taxon>
        <taxon>Corallococcus</taxon>
    </lineage>
</organism>
<dbReference type="GO" id="GO:0004386">
    <property type="term" value="F:helicase activity"/>
    <property type="evidence" value="ECO:0007669"/>
    <property type="project" value="UniProtKB-KW"/>
</dbReference>
<keyword evidence="1" id="KW-0547">Nucleotide-binding</keyword>
<evidence type="ECO:0000313" key="2">
    <source>
        <dbReference type="Proteomes" id="UP000278907"/>
    </source>
</evidence>
<sequence>MTDLSDPLAPRLGKKSSDLLAAQLDVTTVGGLLRHYPRRYVNRGELTAIAGLEVGEHATLIAQVEKATLREMRARRGTMLQV</sequence>
<name>A0ABX9Q263_9BACT</name>
<dbReference type="Proteomes" id="UP000278907">
    <property type="component" value="Unassembled WGS sequence"/>
</dbReference>
<reference evidence="1 2" key="1">
    <citation type="submission" date="2018-09" db="EMBL/GenBank/DDBJ databases">
        <authorList>
            <person name="Livingstone P.G."/>
            <person name="Whitworth D.E."/>
        </authorList>
    </citation>
    <scope>NUCLEOTIDE SEQUENCE [LARGE SCALE GENOMIC DNA]</scope>
    <source>
        <strain evidence="1 2">CA031B</strain>
    </source>
</reference>
<comment type="caution">
    <text evidence="1">The sequence shown here is derived from an EMBL/GenBank/DDBJ whole genome shotgun (WGS) entry which is preliminary data.</text>
</comment>
<keyword evidence="2" id="KW-1185">Reference proteome</keyword>
<keyword evidence="1" id="KW-0067">ATP-binding</keyword>